<dbReference type="PATRIC" id="fig|1437605.7.peg.1251"/>
<sequence>MIWNEQTGREGEPTVTGAEGGQEERRAADAFVARAAAVAFAVNRHHPGSGRRRSSDGEEQPSYLEVPRLKLQQVDAEPQQESQWSGAVPDDSNPALGLYGSYPETQRPASPGTVPRVSPEPYAPAVPPDLDVPVTAAPLNPASTQLTLTEDSPWRPSPVPVVPPTPTVSPVRAPSFPRQAYNPYSAQSVQSAPVSPVQPSFGATAPLAPSSRSIPEQSAGQAQTPVSAINSAYSSMEAPQTMPFTSSTPSDSPLGSQTAAIGSGAPAQRQRQKPEQERNQSAVSKPSGRKRGGASVPKGRHTPVWSRKRPSDIKALRARERRLTVLWWILAALALFFAWASFGLMMRIGFLPTFDLGYSWFDSHIAFFFGISPSN</sequence>
<evidence type="ECO:0000313" key="4">
    <source>
        <dbReference type="Proteomes" id="UP000029015"/>
    </source>
</evidence>
<feature type="transmembrane region" description="Helical" evidence="2">
    <location>
        <begin position="325"/>
        <end position="350"/>
    </location>
</feature>
<evidence type="ECO:0000313" key="3">
    <source>
        <dbReference type="EMBL" id="KFI38604.1"/>
    </source>
</evidence>
<keyword evidence="2" id="KW-1133">Transmembrane helix</keyword>
<feature type="region of interest" description="Disordered" evidence="1">
    <location>
        <begin position="1"/>
        <end position="26"/>
    </location>
</feature>
<feature type="compositionally biased region" description="Polar residues" evidence="1">
    <location>
        <begin position="239"/>
        <end position="260"/>
    </location>
</feature>
<feature type="compositionally biased region" description="Pro residues" evidence="1">
    <location>
        <begin position="155"/>
        <end position="167"/>
    </location>
</feature>
<name>A0A086YWF4_9BIFI</name>
<protein>
    <submittedName>
        <fullName evidence="3">Uncharacterized protein</fullName>
    </submittedName>
</protein>
<feature type="region of interest" description="Disordered" evidence="1">
    <location>
        <begin position="41"/>
        <end position="225"/>
    </location>
</feature>
<dbReference type="AlphaFoldDB" id="A0A086YWF4"/>
<dbReference type="RefSeq" id="WP_033504518.1">
    <property type="nucleotide sequence ID" value="NZ_JDUR01000018.1"/>
</dbReference>
<dbReference type="KEGG" id="bact:AB656_06095"/>
<keyword evidence="2" id="KW-0812">Transmembrane</keyword>
<gene>
    <name evidence="3" type="ORF">BACT_0059</name>
</gene>
<feature type="compositionally biased region" description="Low complexity" evidence="1">
    <location>
        <begin position="128"/>
        <end position="138"/>
    </location>
</feature>
<keyword evidence="2" id="KW-0472">Membrane</keyword>
<dbReference type="Proteomes" id="UP000029015">
    <property type="component" value="Unassembled WGS sequence"/>
</dbReference>
<evidence type="ECO:0000256" key="1">
    <source>
        <dbReference type="SAM" id="MobiDB-lite"/>
    </source>
</evidence>
<organism evidence="3 4">
    <name type="scientific">Bifidobacterium actinocoloniiforme DSM 22766</name>
    <dbReference type="NCBI Taxonomy" id="1437605"/>
    <lineage>
        <taxon>Bacteria</taxon>
        <taxon>Bacillati</taxon>
        <taxon>Actinomycetota</taxon>
        <taxon>Actinomycetes</taxon>
        <taxon>Bifidobacteriales</taxon>
        <taxon>Bifidobacteriaceae</taxon>
        <taxon>Bifidobacterium</taxon>
    </lineage>
</organism>
<feature type="compositionally biased region" description="Polar residues" evidence="1">
    <location>
        <begin position="182"/>
        <end position="193"/>
    </location>
</feature>
<feature type="region of interest" description="Disordered" evidence="1">
    <location>
        <begin position="239"/>
        <end position="310"/>
    </location>
</feature>
<reference evidence="3 4" key="1">
    <citation type="submission" date="2014-03" db="EMBL/GenBank/DDBJ databases">
        <title>Genomics of Bifidobacteria.</title>
        <authorList>
            <person name="Ventura M."/>
            <person name="Milani C."/>
            <person name="Lugli G.A."/>
        </authorList>
    </citation>
    <scope>NUCLEOTIDE SEQUENCE [LARGE SCALE GENOMIC DNA]</scope>
    <source>
        <strain evidence="3 4">DSM 22766</strain>
    </source>
</reference>
<dbReference type="eggNOG" id="ENOG50323US">
    <property type="taxonomic scope" value="Bacteria"/>
</dbReference>
<feature type="compositionally biased region" description="Basic residues" evidence="1">
    <location>
        <begin position="43"/>
        <end position="52"/>
    </location>
</feature>
<evidence type="ECO:0000256" key="2">
    <source>
        <dbReference type="SAM" id="Phobius"/>
    </source>
</evidence>
<feature type="compositionally biased region" description="Polar residues" evidence="1">
    <location>
        <begin position="210"/>
        <end position="225"/>
    </location>
</feature>
<keyword evidence="4" id="KW-1185">Reference proteome</keyword>
<dbReference type="EMBL" id="JGYK01000003">
    <property type="protein sequence ID" value="KFI38604.1"/>
    <property type="molecule type" value="Genomic_DNA"/>
</dbReference>
<proteinExistence type="predicted"/>
<comment type="caution">
    <text evidence="3">The sequence shown here is derived from an EMBL/GenBank/DDBJ whole genome shotgun (WGS) entry which is preliminary data.</text>
</comment>
<feature type="compositionally biased region" description="Polar residues" evidence="1">
    <location>
        <begin position="141"/>
        <end position="150"/>
    </location>
</feature>
<accession>A0A086YWF4</accession>